<protein>
    <submittedName>
        <fullName evidence="2">Uncharacterized protein</fullName>
    </submittedName>
</protein>
<dbReference type="AlphaFoldDB" id="A0AAD9Y9M4"/>
<proteinExistence type="predicted"/>
<keyword evidence="3" id="KW-1185">Reference proteome</keyword>
<organism evidence="2 3">
    <name type="scientific">Colletotrichum kahawae</name>
    <name type="common">Coffee berry disease fungus</name>
    <dbReference type="NCBI Taxonomy" id="34407"/>
    <lineage>
        <taxon>Eukaryota</taxon>
        <taxon>Fungi</taxon>
        <taxon>Dikarya</taxon>
        <taxon>Ascomycota</taxon>
        <taxon>Pezizomycotina</taxon>
        <taxon>Sordariomycetes</taxon>
        <taxon>Hypocreomycetidae</taxon>
        <taxon>Glomerellales</taxon>
        <taxon>Glomerellaceae</taxon>
        <taxon>Colletotrichum</taxon>
        <taxon>Colletotrichum gloeosporioides species complex</taxon>
    </lineage>
</organism>
<gene>
    <name evidence="2" type="ORF">CKAH01_06575</name>
</gene>
<feature type="region of interest" description="Disordered" evidence="1">
    <location>
        <begin position="1"/>
        <end position="22"/>
    </location>
</feature>
<name>A0AAD9Y9M4_COLKA</name>
<accession>A0AAD9Y9M4</accession>
<feature type="compositionally biased region" description="Polar residues" evidence="1">
    <location>
        <begin position="244"/>
        <end position="263"/>
    </location>
</feature>
<evidence type="ECO:0000313" key="3">
    <source>
        <dbReference type="Proteomes" id="UP001281614"/>
    </source>
</evidence>
<evidence type="ECO:0000313" key="2">
    <source>
        <dbReference type="EMBL" id="KAK2749078.1"/>
    </source>
</evidence>
<sequence>MRIMSTDVSGTLADGTPDASGTYLPSTLHQRQGANLTESHHISLTDTARPMIFNNIQRCQWAHAHRPEMVCLKSYAIRPSHRLDPRRYGQAQFSSRAVPLGHSGVRLAGPLRDNRRGEERKKQAPLTMQKALACVLRLPASMSLSTKASNGKKLMSCAPRGPSPVPAPDSCLPIVCVSLSRFALRCVCCAATQLHCTVLPASCLLISWIHTTRPFPALRTPSHRPARPLPTTPPTERQDRVAESFNSRPKSPMSQLTTGNNRGPSTRTPPPRSQSSGLASNYPHLSRTSTAQHRQQITLCTYNLAPWESQVPAQPPLIGCFNSILSPKSLANCNLGPQCGLHTLPSPNSPLTSDLAHLHPSNMRTDRCRL</sequence>
<dbReference type="Proteomes" id="UP001281614">
    <property type="component" value="Unassembled WGS sequence"/>
</dbReference>
<reference evidence="2" key="1">
    <citation type="submission" date="2023-02" db="EMBL/GenBank/DDBJ databases">
        <title>Colletotrichum kahawae CIFC_Que2 genome sequencing and assembly.</title>
        <authorList>
            <person name="Baroncelli R."/>
        </authorList>
    </citation>
    <scope>NUCLEOTIDE SEQUENCE</scope>
    <source>
        <strain evidence="2">CIFC_Que2</strain>
    </source>
</reference>
<comment type="caution">
    <text evidence="2">The sequence shown here is derived from an EMBL/GenBank/DDBJ whole genome shotgun (WGS) entry which is preliminary data.</text>
</comment>
<evidence type="ECO:0000256" key="1">
    <source>
        <dbReference type="SAM" id="MobiDB-lite"/>
    </source>
</evidence>
<feature type="region of interest" description="Disordered" evidence="1">
    <location>
        <begin position="216"/>
        <end position="290"/>
    </location>
</feature>
<dbReference type="EMBL" id="VYYT01000278">
    <property type="protein sequence ID" value="KAK2749078.1"/>
    <property type="molecule type" value="Genomic_DNA"/>
</dbReference>